<dbReference type="Proteomes" id="UP000245137">
    <property type="component" value="Unassembled WGS sequence"/>
</dbReference>
<evidence type="ECO:0000313" key="10">
    <source>
        <dbReference type="EMBL" id="PWB95096.1"/>
    </source>
</evidence>
<evidence type="ECO:0000256" key="4">
    <source>
        <dbReference type="ARBA" id="ARBA00022692"/>
    </source>
</evidence>
<feature type="domain" description="Cation efflux protein cytoplasmic" evidence="9">
    <location>
        <begin position="401"/>
        <end position="460"/>
    </location>
</feature>
<dbReference type="EMBL" id="PUIV01000004">
    <property type="protein sequence ID" value="PWB95096.1"/>
    <property type="molecule type" value="Genomic_DNA"/>
</dbReference>
<keyword evidence="5 7" id="KW-1133">Transmembrane helix</keyword>
<keyword evidence="4 7" id="KW-0812">Transmembrane</keyword>
<dbReference type="InterPro" id="IPR058533">
    <property type="entry name" value="Cation_efflux_TM"/>
</dbReference>
<proteinExistence type="inferred from homology"/>
<feature type="domain" description="Cation efflux protein cytoplasmic" evidence="9">
    <location>
        <begin position="310"/>
        <end position="371"/>
    </location>
</feature>
<organism evidence="10 11">
    <name type="scientific">Methylosinus sporium</name>
    <dbReference type="NCBI Taxonomy" id="428"/>
    <lineage>
        <taxon>Bacteria</taxon>
        <taxon>Pseudomonadati</taxon>
        <taxon>Pseudomonadota</taxon>
        <taxon>Alphaproteobacteria</taxon>
        <taxon>Hyphomicrobiales</taxon>
        <taxon>Methylocystaceae</taxon>
        <taxon>Methylosinus</taxon>
    </lineage>
</organism>
<feature type="transmembrane region" description="Helical" evidence="7">
    <location>
        <begin position="187"/>
        <end position="205"/>
    </location>
</feature>
<dbReference type="SUPFAM" id="SSF160240">
    <property type="entry name" value="Cation efflux protein cytoplasmic domain-like"/>
    <property type="match status" value="3"/>
</dbReference>
<keyword evidence="11" id="KW-1185">Reference proteome</keyword>
<evidence type="ECO:0000256" key="3">
    <source>
        <dbReference type="ARBA" id="ARBA00022448"/>
    </source>
</evidence>
<dbReference type="GO" id="GO:0008324">
    <property type="term" value="F:monoatomic cation transmembrane transporter activity"/>
    <property type="evidence" value="ECO:0007669"/>
    <property type="project" value="InterPro"/>
</dbReference>
<dbReference type="PANTHER" id="PTHR43840">
    <property type="entry name" value="MITOCHONDRIAL METAL TRANSPORTER 1-RELATED"/>
    <property type="match status" value="1"/>
</dbReference>
<sequence>MSDTTHTANDPAARKAAAAKASIAASAALTLAKLVAGLASGSLALISEAGHSAADVAATVLTYVAVRQAEKPADERHHYGHGKVESLAALIETGLLFGLALVVAGQAARRLGEPEVEIDAGWPIFAVLFFSIVIDFVRARGLRAVAEETQSDALAADALHFASDLVSSALVILGLAATRAGFAQGDALAAIGVAAFIAIAGYRLGRRTVATLLDAAPQELVPQIQEILRATPGVIAVESLRLRTAGPKVMGEAVIGVARTLPLERAARIKEDANSAILRAIPSAQIALATRPIALDDETVIERILLVAARRRIQVHHIIAQTVGERLSITLDMELDGGMSHGRAHQIACDLEQAIREEFGESIEIETHIEPSEPQLLAGQDAEPQTQRAIADALARHAARGGKVSDVHDVRARETAEGLVVNYHCCVDPQLSVDATHAAVDEVERAMRNEFPNILRIAGHAEINDHS</sequence>
<evidence type="ECO:0000256" key="7">
    <source>
        <dbReference type="SAM" id="Phobius"/>
    </source>
</evidence>
<comment type="caution">
    <text evidence="10">The sequence shown here is derived from an EMBL/GenBank/DDBJ whole genome shotgun (WGS) entry which is preliminary data.</text>
</comment>
<dbReference type="NCBIfam" id="TIGR01297">
    <property type="entry name" value="CDF"/>
    <property type="match status" value="1"/>
</dbReference>
<name>A0A2U1SU08_METSR</name>
<evidence type="ECO:0000256" key="2">
    <source>
        <dbReference type="ARBA" id="ARBA00008114"/>
    </source>
</evidence>
<evidence type="ECO:0000259" key="9">
    <source>
        <dbReference type="Pfam" id="PF16916"/>
    </source>
</evidence>
<gene>
    <name evidence="10" type="ORF">C5689_04730</name>
</gene>
<evidence type="ECO:0000256" key="6">
    <source>
        <dbReference type="ARBA" id="ARBA00023136"/>
    </source>
</evidence>
<evidence type="ECO:0000313" key="11">
    <source>
        <dbReference type="Proteomes" id="UP000245137"/>
    </source>
</evidence>
<dbReference type="InterPro" id="IPR027470">
    <property type="entry name" value="Cation_efflux_CTD"/>
</dbReference>
<dbReference type="GO" id="GO:0016020">
    <property type="term" value="C:membrane"/>
    <property type="evidence" value="ECO:0007669"/>
    <property type="project" value="UniProtKB-SubCell"/>
</dbReference>
<dbReference type="InterPro" id="IPR036837">
    <property type="entry name" value="Cation_efflux_CTD_sf"/>
</dbReference>
<dbReference type="Pfam" id="PF01545">
    <property type="entry name" value="Cation_efflux"/>
    <property type="match status" value="1"/>
</dbReference>
<feature type="transmembrane region" description="Helical" evidence="7">
    <location>
        <begin position="120"/>
        <end position="137"/>
    </location>
</feature>
<keyword evidence="6 7" id="KW-0472">Membrane</keyword>
<feature type="domain" description="Cation efflux protein transmembrane" evidence="8">
    <location>
        <begin position="20"/>
        <end position="213"/>
    </location>
</feature>
<keyword evidence="3" id="KW-0813">Transport</keyword>
<dbReference type="InterPro" id="IPR002524">
    <property type="entry name" value="Cation_efflux"/>
</dbReference>
<dbReference type="Gene3D" id="3.30.70.1350">
    <property type="entry name" value="Cation efflux protein, cytoplasmic domain"/>
    <property type="match status" value="3"/>
</dbReference>
<dbReference type="RefSeq" id="WP_108916120.1">
    <property type="nucleotide sequence ID" value="NZ_BGJY01000002.1"/>
</dbReference>
<evidence type="ECO:0000256" key="1">
    <source>
        <dbReference type="ARBA" id="ARBA00004141"/>
    </source>
</evidence>
<dbReference type="SUPFAM" id="SSF161111">
    <property type="entry name" value="Cation efflux protein transmembrane domain-like"/>
    <property type="match status" value="1"/>
</dbReference>
<dbReference type="InterPro" id="IPR027469">
    <property type="entry name" value="Cation_efflux_TMD_sf"/>
</dbReference>
<dbReference type="PANTHER" id="PTHR43840:SF15">
    <property type="entry name" value="MITOCHONDRIAL METAL TRANSPORTER 1-RELATED"/>
    <property type="match status" value="1"/>
</dbReference>
<comment type="subcellular location">
    <subcellularLocation>
        <location evidence="1">Membrane</location>
        <topology evidence="1">Multi-pass membrane protein</topology>
    </subcellularLocation>
</comment>
<dbReference type="InterPro" id="IPR050291">
    <property type="entry name" value="CDF_Transporter"/>
</dbReference>
<feature type="transmembrane region" description="Helical" evidence="7">
    <location>
        <begin position="158"/>
        <end position="181"/>
    </location>
</feature>
<accession>A0A2U1SU08</accession>
<dbReference type="AlphaFoldDB" id="A0A2U1SU08"/>
<comment type="similarity">
    <text evidence="2">Belongs to the cation diffusion facilitator (CDF) transporter (TC 2.A.4) family.</text>
</comment>
<feature type="domain" description="Cation efflux protein cytoplasmic" evidence="9">
    <location>
        <begin position="217"/>
        <end position="285"/>
    </location>
</feature>
<dbReference type="OrthoDB" id="9806522at2"/>
<dbReference type="Pfam" id="PF16916">
    <property type="entry name" value="ZT_dimer"/>
    <property type="match status" value="3"/>
</dbReference>
<evidence type="ECO:0000256" key="5">
    <source>
        <dbReference type="ARBA" id="ARBA00022989"/>
    </source>
</evidence>
<feature type="transmembrane region" description="Helical" evidence="7">
    <location>
        <begin position="87"/>
        <end position="108"/>
    </location>
</feature>
<reference evidence="10 11" key="1">
    <citation type="journal article" date="2018" name="Appl. Microbiol. Biotechnol.">
        <title>Co-cultivation of the strictly anaerobic methanogen Methanosarcina barkeri with aerobic methanotrophs in an oxygen-limited membrane bioreactor.</title>
        <authorList>
            <person name="In 't Zandt M.H."/>
            <person name="van den Bosch T.J.M."/>
            <person name="Rijkers R."/>
            <person name="van Kessel M.A.H.J."/>
            <person name="Jetten M.S.M."/>
            <person name="Welte C.U."/>
        </authorList>
    </citation>
    <scope>NUCLEOTIDE SEQUENCE [LARGE SCALE GENOMIC DNA]</scope>
    <source>
        <strain evidence="10 11">DSM 17706</strain>
    </source>
</reference>
<dbReference type="Gene3D" id="1.20.1510.10">
    <property type="entry name" value="Cation efflux protein transmembrane domain"/>
    <property type="match status" value="1"/>
</dbReference>
<protein>
    <submittedName>
        <fullName evidence="10">Cation transporter</fullName>
    </submittedName>
</protein>
<evidence type="ECO:0000259" key="8">
    <source>
        <dbReference type="Pfam" id="PF01545"/>
    </source>
</evidence>